<dbReference type="Proteomes" id="UP000285860">
    <property type="component" value="Unassembled WGS sequence"/>
</dbReference>
<organism evidence="1 2">
    <name type="scientific">Fusarium oxysporum</name>
    <name type="common">Fusarium vascular wilt</name>
    <dbReference type="NCBI Taxonomy" id="5507"/>
    <lineage>
        <taxon>Eukaryota</taxon>
        <taxon>Fungi</taxon>
        <taxon>Dikarya</taxon>
        <taxon>Ascomycota</taxon>
        <taxon>Pezizomycotina</taxon>
        <taxon>Sordariomycetes</taxon>
        <taxon>Hypocreomycetidae</taxon>
        <taxon>Hypocreales</taxon>
        <taxon>Nectriaceae</taxon>
        <taxon>Fusarium</taxon>
        <taxon>Fusarium oxysporum species complex</taxon>
    </lineage>
</organism>
<dbReference type="VEuPathDB" id="FungiDB:FOMG_15993"/>
<proteinExistence type="predicted"/>
<reference evidence="1 2" key="1">
    <citation type="journal article" date="2018" name="Sci. Rep.">
        <title>Characterisation of pathogen-specific regions and novel effector candidates in Fusarium oxysporum f. sp. cepae.</title>
        <authorList>
            <person name="Armitage A.D."/>
            <person name="Taylor A."/>
            <person name="Sobczyk M.K."/>
            <person name="Baxter L."/>
            <person name="Greenfield B.P."/>
            <person name="Bates H.J."/>
            <person name="Wilson F."/>
            <person name="Jackson A.C."/>
            <person name="Ott S."/>
            <person name="Harrison R.J."/>
            <person name="Clarkson J.P."/>
        </authorList>
    </citation>
    <scope>NUCLEOTIDE SEQUENCE [LARGE SCALE GENOMIC DNA]</scope>
    <source>
        <strain evidence="1 2">Fo_A28</strain>
    </source>
</reference>
<evidence type="ECO:0000313" key="2">
    <source>
        <dbReference type="Proteomes" id="UP000285860"/>
    </source>
</evidence>
<evidence type="ECO:0000313" key="1">
    <source>
        <dbReference type="EMBL" id="RKK93749.1"/>
    </source>
</evidence>
<gene>
    <name evidence="1" type="ORF">BFJ68_g15419</name>
</gene>
<dbReference type="EMBL" id="MRCY01000159">
    <property type="protein sequence ID" value="RKK93749.1"/>
    <property type="molecule type" value="Genomic_DNA"/>
</dbReference>
<accession>A0A420PMH4</accession>
<name>A0A420PMH4_FUSOX</name>
<sequence>MATFSQCLAYYPILDCLLSYLSATDSSIVLGLIGILYTSDNNAYKRYIDVIRDIPEYASWIKQMLSKGHTILLVGKDLEALELSYKYPLWYWREHSRCEVRSLWLVALTTKMQKDSLRKADAIPAMDESGDIFEIPVFDEGYLKYSHIGGGCTNALCYPFSLSMSYNMPLPLPWPDCAYDMMQKRSWHTISRASDSNIDLVYLPNYCTQDILFDEATEASMPYFTAIFGCPIPFNEPSAIPYTNLRDGKVRVTLTDPYIGQGIDFPVNTEWSGEDWNEESDMNSFIFAFYQPRLHTQTMGLCRYNFMAIELDGLDPDVDSIET</sequence>
<comment type="caution">
    <text evidence="1">The sequence shown here is derived from an EMBL/GenBank/DDBJ whole genome shotgun (WGS) entry which is preliminary data.</text>
</comment>
<dbReference type="VEuPathDB" id="FungiDB:FOZG_17163"/>
<dbReference type="AlphaFoldDB" id="A0A420PMH4"/>
<protein>
    <submittedName>
        <fullName evidence="1">Uncharacterized protein</fullName>
    </submittedName>
</protein>